<dbReference type="GO" id="GO:0005634">
    <property type="term" value="C:nucleus"/>
    <property type="evidence" value="ECO:0007669"/>
    <property type="project" value="UniProtKB-SubCell"/>
</dbReference>
<feature type="zinc finger region" description="C3H1-type" evidence="6">
    <location>
        <begin position="2"/>
        <end position="29"/>
    </location>
</feature>
<protein>
    <recommendedName>
        <fullName evidence="8">C3H1-type domain-containing protein</fullName>
    </recommendedName>
</protein>
<evidence type="ECO:0000256" key="1">
    <source>
        <dbReference type="ARBA" id="ARBA00004123"/>
    </source>
</evidence>
<dbReference type="InterPro" id="IPR000571">
    <property type="entry name" value="Znf_CCCH"/>
</dbReference>
<feature type="compositionally biased region" description="Polar residues" evidence="7">
    <location>
        <begin position="224"/>
        <end position="233"/>
    </location>
</feature>
<keyword evidence="2 6" id="KW-0479">Metal-binding</keyword>
<dbReference type="PANTHER" id="PTHR46527:SF1">
    <property type="entry name" value="NUCLEOPORIN NUP42"/>
    <property type="match status" value="1"/>
</dbReference>
<keyword evidence="10" id="KW-1185">Reference proteome</keyword>
<evidence type="ECO:0000313" key="10">
    <source>
        <dbReference type="Proteomes" id="UP001279734"/>
    </source>
</evidence>
<keyword evidence="4 6" id="KW-0862">Zinc</keyword>
<feature type="compositionally biased region" description="Low complexity" evidence="7">
    <location>
        <begin position="51"/>
        <end position="60"/>
    </location>
</feature>
<dbReference type="InterPro" id="IPR036855">
    <property type="entry name" value="Znf_CCCH_sf"/>
</dbReference>
<dbReference type="SMART" id="SM00356">
    <property type="entry name" value="ZnF_C3H1"/>
    <property type="match status" value="1"/>
</dbReference>
<evidence type="ECO:0000256" key="4">
    <source>
        <dbReference type="ARBA" id="ARBA00022833"/>
    </source>
</evidence>
<feature type="compositionally biased region" description="Polar residues" evidence="7">
    <location>
        <begin position="93"/>
        <end position="116"/>
    </location>
</feature>
<evidence type="ECO:0000256" key="5">
    <source>
        <dbReference type="ARBA" id="ARBA00023242"/>
    </source>
</evidence>
<dbReference type="Proteomes" id="UP001279734">
    <property type="component" value="Unassembled WGS sequence"/>
</dbReference>
<evidence type="ECO:0000259" key="8">
    <source>
        <dbReference type="PROSITE" id="PS50103"/>
    </source>
</evidence>
<evidence type="ECO:0000256" key="6">
    <source>
        <dbReference type="PROSITE-ProRule" id="PRU00723"/>
    </source>
</evidence>
<dbReference type="Gene3D" id="4.10.1000.10">
    <property type="entry name" value="Zinc finger, CCCH-type"/>
    <property type="match status" value="1"/>
</dbReference>
<gene>
    <name evidence="9" type="ORF">Nepgr_012555</name>
</gene>
<dbReference type="Pfam" id="PF00642">
    <property type="entry name" value="zf-CCCH"/>
    <property type="match status" value="1"/>
</dbReference>
<comment type="caution">
    <text evidence="9">The sequence shown here is derived from an EMBL/GenBank/DDBJ whole genome shotgun (WGS) entry which is preliminary data.</text>
</comment>
<dbReference type="AlphaFoldDB" id="A0AAD3SHH3"/>
<accession>A0AAD3SHH3</accession>
<feature type="region of interest" description="Disordered" evidence="7">
    <location>
        <begin position="261"/>
        <end position="340"/>
    </location>
</feature>
<feature type="compositionally biased region" description="Polar residues" evidence="7">
    <location>
        <begin position="207"/>
        <end position="216"/>
    </location>
</feature>
<keyword evidence="3 6" id="KW-0863">Zinc-finger</keyword>
<dbReference type="PROSITE" id="PS50103">
    <property type="entry name" value="ZF_C3H1"/>
    <property type="match status" value="1"/>
</dbReference>
<feature type="region of interest" description="Disordered" evidence="7">
    <location>
        <begin position="207"/>
        <end position="233"/>
    </location>
</feature>
<evidence type="ECO:0000256" key="7">
    <source>
        <dbReference type="SAM" id="MobiDB-lite"/>
    </source>
</evidence>
<feature type="domain" description="C3H1-type" evidence="8">
    <location>
        <begin position="2"/>
        <end position="29"/>
    </location>
</feature>
<feature type="compositionally biased region" description="Polar residues" evidence="7">
    <location>
        <begin position="265"/>
        <end position="340"/>
    </location>
</feature>
<dbReference type="GO" id="GO:0008270">
    <property type="term" value="F:zinc ion binding"/>
    <property type="evidence" value="ECO:0007669"/>
    <property type="project" value="UniProtKB-KW"/>
</dbReference>
<dbReference type="PANTHER" id="PTHR46527">
    <property type="entry name" value="NUCLEOPORIN-LIKE PROTEIN 2"/>
    <property type="match status" value="1"/>
</dbReference>
<proteinExistence type="predicted"/>
<name>A0AAD3SHH3_NEPGR</name>
<evidence type="ECO:0000256" key="3">
    <source>
        <dbReference type="ARBA" id="ARBA00022771"/>
    </source>
</evidence>
<feature type="region of interest" description="Disordered" evidence="7">
    <location>
        <begin position="51"/>
        <end position="122"/>
    </location>
</feature>
<reference evidence="9" key="1">
    <citation type="submission" date="2023-05" db="EMBL/GenBank/DDBJ databases">
        <title>Nepenthes gracilis genome sequencing.</title>
        <authorList>
            <person name="Fukushima K."/>
        </authorList>
    </citation>
    <scope>NUCLEOTIDE SEQUENCE</scope>
    <source>
        <strain evidence="9">SING2019-196</strain>
    </source>
</reference>
<organism evidence="9 10">
    <name type="scientific">Nepenthes gracilis</name>
    <name type="common">Slender pitcher plant</name>
    <dbReference type="NCBI Taxonomy" id="150966"/>
    <lineage>
        <taxon>Eukaryota</taxon>
        <taxon>Viridiplantae</taxon>
        <taxon>Streptophyta</taxon>
        <taxon>Embryophyta</taxon>
        <taxon>Tracheophyta</taxon>
        <taxon>Spermatophyta</taxon>
        <taxon>Magnoliopsida</taxon>
        <taxon>eudicotyledons</taxon>
        <taxon>Gunneridae</taxon>
        <taxon>Pentapetalae</taxon>
        <taxon>Caryophyllales</taxon>
        <taxon>Nepenthaceae</taxon>
        <taxon>Nepenthes</taxon>
    </lineage>
</organism>
<keyword evidence="5" id="KW-0539">Nucleus</keyword>
<comment type="subcellular location">
    <subcellularLocation>
        <location evidence="1">Nucleus</location>
    </subcellularLocation>
</comment>
<evidence type="ECO:0000313" key="9">
    <source>
        <dbReference type="EMBL" id="GMH10714.1"/>
    </source>
</evidence>
<dbReference type="SUPFAM" id="SSF90229">
    <property type="entry name" value="CCCH zinc finger"/>
    <property type="match status" value="1"/>
</dbReference>
<evidence type="ECO:0000256" key="2">
    <source>
        <dbReference type="ARBA" id="ARBA00022723"/>
    </source>
</evidence>
<dbReference type="InterPro" id="IPR051767">
    <property type="entry name" value="Nucleoporin_NUP42"/>
</dbReference>
<sequence length="397" mass="43577">MPLKKEPCRNFQRGSCRFGDQCKFLHVTQQQTKSNVFGFGAQSGMQFQQPNLQQQKPNPFGFGVKNSSQPNEAAKVGASKQTHSFKPFENKWTRSSSVPTGNSASLQQPANQSQAANHKCSDPESCKRQIAEDFEHERPVWKLTCYSHYKYFPCDIAGDISYEELRAAAYDDAKRGLSLQSIVERERSLLSSKLIEFENLLRNPYSTQPHSVHSTPNPFPTAGHSVSSLTAQNSGPPSVSSFSQLGAILNTEFNMRPAPPKNVFEQFQNPSQTPSLSSTNSLAPALTGSQGFAQTGGSPFTSKLASFGNSEMSNQSGPFSSFTSASPQIGNSAASQSPVLFNRPSSANEVEQTSTNVLLMDNMQRKVFSGDVTIWLKEEWKLGEIPEGPPPDEFLDE</sequence>
<dbReference type="EMBL" id="BSYO01000010">
    <property type="protein sequence ID" value="GMH10714.1"/>
    <property type="molecule type" value="Genomic_DNA"/>
</dbReference>